<dbReference type="PANTHER" id="PTHR30011">
    <property type="entry name" value="ALKANESULFONATE MONOOXYGENASE-RELATED"/>
    <property type="match status" value="1"/>
</dbReference>
<dbReference type="NCBIfam" id="TIGR03619">
    <property type="entry name" value="F420_Rv2161c"/>
    <property type="match status" value="1"/>
</dbReference>
<dbReference type="Pfam" id="PF00296">
    <property type="entry name" value="Bac_luciferase"/>
    <property type="match status" value="1"/>
</dbReference>
<reference evidence="3" key="1">
    <citation type="submission" date="2016-10" db="EMBL/GenBank/DDBJ databases">
        <authorList>
            <person name="Varghese N."/>
            <person name="Submissions S."/>
        </authorList>
    </citation>
    <scope>NUCLEOTIDE SEQUENCE [LARGE SCALE GENOMIC DNA]</scope>
    <source>
        <strain evidence="3">DSM 45460</strain>
    </source>
</reference>
<organism evidence="2 3">
    <name type="scientific">Actinopolyspora mzabensis</name>
    <dbReference type="NCBI Taxonomy" id="995066"/>
    <lineage>
        <taxon>Bacteria</taxon>
        <taxon>Bacillati</taxon>
        <taxon>Actinomycetota</taxon>
        <taxon>Actinomycetes</taxon>
        <taxon>Actinopolysporales</taxon>
        <taxon>Actinopolysporaceae</taxon>
        <taxon>Actinopolyspora</taxon>
    </lineage>
</organism>
<dbReference type="InterPro" id="IPR051260">
    <property type="entry name" value="Diverse_substr_monoxygenases"/>
</dbReference>
<dbReference type="SUPFAM" id="SSF51679">
    <property type="entry name" value="Bacterial luciferase-like"/>
    <property type="match status" value="1"/>
</dbReference>
<dbReference type="InterPro" id="IPR019921">
    <property type="entry name" value="Lucif-like_OxRdtase_Rv2161c"/>
</dbReference>
<gene>
    <name evidence="2" type="ORF">SAMN04487820_11166</name>
</gene>
<dbReference type="Gene3D" id="3.20.20.30">
    <property type="entry name" value="Luciferase-like domain"/>
    <property type="match status" value="1"/>
</dbReference>
<protein>
    <submittedName>
        <fullName evidence="2">Probable F420-dependent oxidoreductase, Rv2161c family</fullName>
    </submittedName>
</protein>
<dbReference type="AlphaFoldDB" id="A0A1G9E1G5"/>
<sequence>MKFGISTFVTDEGIDPAELGEAAELRGFDALFLAEHSHIPTSRKTPYPGGGDLPRHYYRTLDPFVCLTAAAVSTRHLLLGTGIALMIQRDPIHTAKETASLDRVSGGRAILGVGAGWNREEMRNHGTDPGNRGALMDERIRAIRALWTQEEAEFHGDHVDIDSSYCWPKPVQSPHPPIYVGGESERSVERVAEYGGGWLPRSGAENLAEQIEHVRERAGWRVPVTLYAAADDPAAVEQHAHAGVDRILFYLPTEPRDTTLRYLDQFAESARKSQR</sequence>
<dbReference type="GO" id="GO:0016705">
    <property type="term" value="F:oxidoreductase activity, acting on paired donors, with incorporation or reduction of molecular oxygen"/>
    <property type="evidence" value="ECO:0007669"/>
    <property type="project" value="InterPro"/>
</dbReference>
<dbReference type="PANTHER" id="PTHR30011:SF32">
    <property type="entry name" value="CONSERVED PROTEIN"/>
    <property type="match status" value="1"/>
</dbReference>
<dbReference type="EMBL" id="FNFM01000011">
    <property type="protein sequence ID" value="SDK69986.1"/>
    <property type="molecule type" value="Genomic_DNA"/>
</dbReference>
<dbReference type="InterPro" id="IPR011251">
    <property type="entry name" value="Luciferase-like_dom"/>
</dbReference>
<proteinExistence type="predicted"/>
<dbReference type="Proteomes" id="UP000199213">
    <property type="component" value="Unassembled WGS sequence"/>
</dbReference>
<name>A0A1G9E1G5_ACTMZ</name>
<feature type="domain" description="Luciferase-like" evidence="1">
    <location>
        <begin position="17"/>
        <end position="250"/>
    </location>
</feature>
<dbReference type="InterPro" id="IPR036661">
    <property type="entry name" value="Luciferase-like_sf"/>
</dbReference>
<evidence type="ECO:0000313" key="3">
    <source>
        <dbReference type="Proteomes" id="UP000199213"/>
    </source>
</evidence>
<keyword evidence="3" id="KW-1185">Reference proteome</keyword>
<evidence type="ECO:0000313" key="2">
    <source>
        <dbReference type="EMBL" id="SDK69986.1"/>
    </source>
</evidence>
<evidence type="ECO:0000259" key="1">
    <source>
        <dbReference type="Pfam" id="PF00296"/>
    </source>
</evidence>
<accession>A0A1G9E1G5</accession>
<dbReference type="RefSeq" id="WP_092630581.1">
    <property type="nucleotide sequence ID" value="NZ_FNFM01000011.1"/>
</dbReference>
<dbReference type="OrthoDB" id="3206024at2"/>